<evidence type="ECO:0000313" key="3">
    <source>
        <dbReference type="Proteomes" id="UP000572754"/>
    </source>
</evidence>
<feature type="region of interest" description="Disordered" evidence="1">
    <location>
        <begin position="223"/>
        <end position="290"/>
    </location>
</feature>
<name>A0A8H5UBV2_FUSCI</name>
<accession>A0A8H5UBV2</accession>
<keyword evidence="3" id="KW-1185">Reference proteome</keyword>
<evidence type="ECO:0000256" key="1">
    <source>
        <dbReference type="SAM" id="MobiDB-lite"/>
    </source>
</evidence>
<proteinExistence type="predicted"/>
<dbReference type="EMBL" id="JAAQPE010000126">
    <property type="protein sequence ID" value="KAF5684598.1"/>
    <property type="molecule type" value="Genomic_DNA"/>
</dbReference>
<protein>
    <submittedName>
        <fullName evidence="2">Uncharacterized protein</fullName>
    </submittedName>
</protein>
<gene>
    <name evidence="2" type="ORF">FCIRC_3942</name>
</gene>
<feature type="compositionally biased region" description="Basic and acidic residues" evidence="1">
    <location>
        <begin position="230"/>
        <end position="255"/>
    </location>
</feature>
<evidence type="ECO:0000313" key="2">
    <source>
        <dbReference type="EMBL" id="KAF5684598.1"/>
    </source>
</evidence>
<dbReference type="Proteomes" id="UP000572754">
    <property type="component" value="Unassembled WGS sequence"/>
</dbReference>
<comment type="caution">
    <text evidence="2">The sequence shown here is derived from an EMBL/GenBank/DDBJ whole genome shotgun (WGS) entry which is preliminary data.</text>
</comment>
<sequence length="346" mass="39333">MVIAARFLRLHRLHSDGSARDIVISIIRARLCYQRSADPETGAMHTAVMRCKARLGYHQGSLDVGPLIIGPKWTRRDGVSKCDRSNAAAYSPPRSLDVALAHIHLGAREGGISRTVLITAEYSTLQHVRRPDLCKGWPFTSTLRFSLLQTVAFGFRTPMVLMPELLEQMREKFTDALIARVQSRPRQAPKVNGPHGCHRPSSIPDISNCQYCLSHLQRQALTHHHQSAITRHDAHTTTTRRYPDDDPRVPNDRQRPSKLTPTMQVPFANEQATKQRERPTTTMNDDEAQRRLSYDRLQCDCDTNELRHRRSSRNYGRQISNAATCSTHALHMLYPSPHGQRSHHMP</sequence>
<organism evidence="2 3">
    <name type="scientific">Fusarium circinatum</name>
    <name type="common">Pitch canker fungus</name>
    <name type="synonym">Gibberella circinata</name>
    <dbReference type="NCBI Taxonomy" id="48490"/>
    <lineage>
        <taxon>Eukaryota</taxon>
        <taxon>Fungi</taxon>
        <taxon>Dikarya</taxon>
        <taxon>Ascomycota</taxon>
        <taxon>Pezizomycotina</taxon>
        <taxon>Sordariomycetes</taxon>
        <taxon>Hypocreomycetidae</taxon>
        <taxon>Hypocreales</taxon>
        <taxon>Nectriaceae</taxon>
        <taxon>Fusarium</taxon>
        <taxon>Fusarium fujikuroi species complex</taxon>
    </lineage>
</organism>
<dbReference type="AlphaFoldDB" id="A0A8H5UBV2"/>
<reference evidence="3" key="1">
    <citation type="journal article" date="2020" name="BMC Genomics">
        <title>Correction to: Identification and distribution of gene clusters required for synthesis of sphingolipid metabolism inhibitors in diverse species of the filamentous fungus Fusarium.</title>
        <authorList>
            <person name="Kim H.S."/>
            <person name="Lohmar J.M."/>
            <person name="Busman M."/>
            <person name="Brown D.W."/>
            <person name="Naumann T.A."/>
            <person name="Divon H.H."/>
            <person name="Lysoe E."/>
            <person name="Uhlig S."/>
            <person name="Proctor R.H."/>
        </authorList>
    </citation>
    <scope>NUCLEOTIDE SEQUENCE [LARGE SCALE GENOMIC DNA]</scope>
    <source>
        <strain evidence="3">NRRL 25331</strain>
    </source>
</reference>
<reference evidence="2 3" key="2">
    <citation type="submission" date="2020-05" db="EMBL/GenBank/DDBJ databases">
        <title>Identification and distribution of gene clusters putatively required for synthesis of sphingolipid metabolism inhibitors in phylogenetically diverse species of the filamentous fungus Fusarium.</title>
        <authorList>
            <person name="Kim H.-S."/>
            <person name="Busman M."/>
            <person name="Brown D.W."/>
            <person name="Divon H."/>
            <person name="Uhlig S."/>
            <person name="Proctor R.H."/>
        </authorList>
    </citation>
    <scope>NUCLEOTIDE SEQUENCE [LARGE SCALE GENOMIC DNA]</scope>
    <source>
        <strain evidence="2 3">NRRL 25331</strain>
    </source>
</reference>